<evidence type="ECO:0000313" key="6">
    <source>
        <dbReference type="Proteomes" id="UP000553193"/>
    </source>
</evidence>
<feature type="domain" description="CBS" evidence="4">
    <location>
        <begin position="99"/>
        <end position="154"/>
    </location>
</feature>
<protein>
    <submittedName>
        <fullName evidence="5">CBS domain-containing protein</fullName>
    </submittedName>
</protein>
<dbReference type="InterPro" id="IPR007055">
    <property type="entry name" value="BON_dom"/>
</dbReference>
<dbReference type="SUPFAM" id="SSF54631">
    <property type="entry name" value="CBS-domain pair"/>
    <property type="match status" value="1"/>
</dbReference>
<dbReference type="PANTHER" id="PTHR43080">
    <property type="entry name" value="CBS DOMAIN-CONTAINING PROTEIN CBSX3, MITOCHONDRIAL"/>
    <property type="match status" value="1"/>
</dbReference>
<evidence type="ECO:0000259" key="3">
    <source>
        <dbReference type="PROSITE" id="PS50914"/>
    </source>
</evidence>
<evidence type="ECO:0000259" key="4">
    <source>
        <dbReference type="PROSITE" id="PS51371"/>
    </source>
</evidence>
<dbReference type="AlphaFoldDB" id="A0A840A9Q6"/>
<name>A0A840A9Q6_9PROT</name>
<dbReference type="PROSITE" id="PS50914">
    <property type="entry name" value="BON"/>
    <property type="match status" value="1"/>
</dbReference>
<dbReference type="InterPro" id="IPR051257">
    <property type="entry name" value="Diverse_CBS-Domain"/>
</dbReference>
<dbReference type="Pfam" id="PF00571">
    <property type="entry name" value="CBS"/>
    <property type="match status" value="2"/>
</dbReference>
<comment type="caution">
    <text evidence="5">The sequence shown here is derived from an EMBL/GenBank/DDBJ whole genome shotgun (WGS) entry which is preliminary data.</text>
</comment>
<dbReference type="Pfam" id="PF04972">
    <property type="entry name" value="BON"/>
    <property type="match status" value="1"/>
</dbReference>
<proteinExistence type="predicted"/>
<feature type="domain" description="CBS" evidence="4">
    <location>
        <begin position="11"/>
        <end position="67"/>
    </location>
</feature>
<dbReference type="SMART" id="SM00116">
    <property type="entry name" value="CBS"/>
    <property type="match status" value="2"/>
</dbReference>
<evidence type="ECO:0000256" key="1">
    <source>
        <dbReference type="ARBA" id="ARBA00023122"/>
    </source>
</evidence>
<dbReference type="PROSITE" id="PS51371">
    <property type="entry name" value="CBS"/>
    <property type="match status" value="2"/>
</dbReference>
<dbReference type="Proteomes" id="UP000553193">
    <property type="component" value="Unassembled WGS sequence"/>
</dbReference>
<feature type="domain" description="BON" evidence="3">
    <location>
        <begin position="159"/>
        <end position="227"/>
    </location>
</feature>
<evidence type="ECO:0000313" key="5">
    <source>
        <dbReference type="EMBL" id="MBB3897612.1"/>
    </source>
</evidence>
<reference evidence="5 6" key="1">
    <citation type="submission" date="2020-08" db="EMBL/GenBank/DDBJ databases">
        <title>Genomic Encyclopedia of Type Strains, Phase IV (KMG-IV): sequencing the most valuable type-strain genomes for metagenomic binning, comparative biology and taxonomic classification.</title>
        <authorList>
            <person name="Goeker M."/>
        </authorList>
    </citation>
    <scope>NUCLEOTIDE SEQUENCE [LARGE SCALE GENOMIC DNA]</scope>
    <source>
        <strain evidence="5 6">DSM 19979</strain>
    </source>
</reference>
<keyword evidence="1 2" id="KW-0129">CBS domain</keyword>
<dbReference type="InterPro" id="IPR017080">
    <property type="entry name" value="UCP036990_CBS_BON"/>
</dbReference>
<dbReference type="RefSeq" id="WP_242535004.1">
    <property type="nucleotide sequence ID" value="NZ_JACIDJ010000001.1"/>
</dbReference>
<dbReference type="Gene3D" id="3.10.580.10">
    <property type="entry name" value="CBS-domain"/>
    <property type="match status" value="1"/>
</dbReference>
<accession>A0A840A9Q6</accession>
<dbReference type="InterPro" id="IPR000644">
    <property type="entry name" value="CBS_dom"/>
</dbReference>
<dbReference type="EMBL" id="JACIDJ010000001">
    <property type="protein sequence ID" value="MBB3897612.1"/>
    <property type="molecule type" value="Genomic_DNA"/>
</dbReference>
<evidence type="ECO:0000256" key="2">
    <source>
        <dbReference type="PROSITE-ProRule" id="PRU00703"/>
    </source>
</evidence>
<dbReference type="InterPro" id="IPR046342">
    <property type="entry name" value="CBS_dom_sf"/>
</dbReference>
<organism evidence="5 6">
    <name type="scientific">Roseococcus suduntuyensis</name>
    <dbReference type="NCBI Taxonomy" id="455361"/>
    <lineage>
        <taxon>Bacteria</taxon>
        <taxon>Pseudomonadati</taxon>
        <taxon>Pseudomonadota</taxon>
        <taxon>Alphaproteobacteria</taxon>
        <taxon>Acetobacterales</taxon>
        <taxon>Roseomonadaceae</taxon>
        <taxon>Roseococcus</taxon>
    </lineage>
</organism>
<dbReference type="CDD" id="cd04586">
    <property type="entry name" value="CBS_pair_BON_assoc"/>
    <property type="match status" value="1"/>
</dbReference>
<sequence>MPSKMTARDLMTPDVVTVPPETPVVAMAKLMADRGISAVPVLAADGALLGLVTEADLIRRLADEDVEHRPSWFSAMFSTPGSQADRYARTHGAVARDVMTADVVAVGLDETAAHIAALMEEKKIRRVLVVERGKLRGIVSRADLLRALVTPMAEGEAMSDDRIRRAVLAAMKREPWANSFYLLADVQDGVVTFHGFMRDAGVARGLRVLAEGVPGVKGVKDETQPLPAYM</sequence>
<dbReference type="PANTHER" id="PTHR43080:SF2">
    <property type="entry name" value="CBS DOMAIN-CONTAINING PROTEIN"/>
    <property type="match status" value="1"/>
</dbReference>
<keyword evidence="6" id="KW-1185">Reference proteome</keyword>
<gene>
    <name evidence="5" type="ORF">GGQ83_001038</name>
</gene>
<dbReference type="PIRSF" id="PIRSF036990">
    <property type="entry name" value="UCP036990_CBS_BON"/>
    <property type="match status" value="1"/>
</dbReference>